<organism evidence="2 3">
    <name type="scientific">Jiella flava</name>
    <dbReference type="NCBI Taxonomy" id="2816857"/>
    <lineage>
        <taxon>Bacteria</taxon>
        <taxon>Pseudomonadati</taxon>
        <taxon>Pseudomonadota</taxon>
        <taxon>Alphaproteobacteria</taxon>
        <taxon>Hyphomicrobiales</taxon>
        <taxon>Aurantimonadaceae</taxon>
        <taxon>Jiella</taxon>
    </lineage>
</organism>
<evidence type="ECO:0000313" key="3">
    <source>
        <dbReference type="Proteomes" id="UP000664122"/>
    </source>
</evidence>
<proteinExistence type="predicted"/>
<feature type="chain" id="PRO_5037528779" description="DUF945 domain-containing protein" evidence="1">
    <location>
        <begin position="25"/>
        <end position="397"/>
    </location>
</feature>
<protein>
    <recommendedName>
        <fullName evidence="4">DUF945 domain-containing protein</fullName>
    </recommendedName>
</protein>
<keyword evidence="3" id="KW-1185">Reference proteome</keyword>
<dbReference type="Proteomes" id="UP000664122">
    <property type="component" value="Unassembled WGS sequence"/>
</dbReference>
<gene>
    <name evidence="2" type="ORF">J1C48_06180</name>
</gene>
<sequence length="397" mass="42457">MFAKTSVSLTTTVVVLLCSTAAFAADANAFGERLKAVAAEQNMTLTYDSAAATGDDVVLAGLTIAPKGEKPSKVGDITFQGVTGSTADGWMVEKIPIADVDVTEGENHTVASGMSIEGFELLPDDASKLSPVKQLSKFYFQKASLDHLKIEKQGDQVFDLSGVSIENTLNDDQTVSSDFNLGTFNADFSKADPKTITAMNDLGYTQMSGSIEGSASWDPKSGTMTLDPFDINVKNAGNLSFTYEMTGYTPAFIQSMQQISKQMREHPEGKQNAGMAMMGLMSQLSLGSADITFTDDSLTDKLLDYFAKKQNKTREQLISQIEMTVPAALAQLQNPDFQKKVADAVSTYLKQPQSLSVSVDPKTPVPAMQIVGAAMGAPQTLPQVLSLDVTANDSTNE</sequence>
<dbReference type="RefSeq" id="WP_207256932.1">
    <property type="nucleotide sequence ID" value="NZ_JAFMPP010000004.1"/>
</dbReference>
<keyword evidence="1" id="KW-0732">Signal</keyword>
<accession>A0A939FXU4</accession>
<evidence type="ECO:0000256" key="1">
    <source>
        <dbReference type="SAM" id="SignalP"/>
    </source>
</evidence>
<comment type="caution">
    <text evidence="2">The sequence shown here is derived from an EMBL/GenBank/DDBJ whole genome shotgun (WGS) entry which is preliminary data.</text>
</comment>
<name>A0A939FXU4_9HYPH</name>
<dbReference type="EMBL" id="JAFMPP010000004">
    <property type="protein sequence ID" value="MBO0662155.1"/>
    <property type="molecule type" value="Genomic_DNA"/>
</dbReference>
<dbReference type="AlphaFoldDB" id="A0A939FXU4"/>
<reference evidence="2" key="1">
    <citation type="submission" date="2021-03" db="EMBL/GenBank/DDBJ databases">
        <title>Whole genome sequence of Jiella sp. CQZ9-1.</title>
        <authorList>
            <person name="Tuo L."/>
        </authorList>
    </citation>
    <scope>NUCLEOTIDE SEQUENCE</scope>
    <source>
        <strain evidence="2">CQZ9-1</strain>
    </source>
</reference>
<evidence type="ECO:0000313" key="2">
    <source>
        <dbReference type="EMBL" id="MBO0662155.1"/>
    </source>
</evidence>
<evidence type="ECO:0008006" key="4">
    <source>
        <dbReference type="Google" id="ProtNLM"/>
    </source>
</evidence>
<feature type="signal peptide" evidence="1">
    <location>
        <begin position="1"/>
        <end position="24"/>
    </location>
</feature>